<evidence type="ECO:0000313" key="4">
    <source>
        <dbReference type="EMBL" id="KAK3312864.1"/>
    </source>
</evidence>
<dbReference type="Gene3D" id="3.90.25.10">
    <property type="entry name" value="UDP-galactose 4-epimerase, domain 1"/>
    <property type="match status" value="1"/>
</dbReference>
<evidence type="ECO:0000259" key="3">
    <source>
        <dbReference type="Pfam" id="PF05368"/>
    </source>
</evidence>
<sequence length="306" mass="33414">MATRNILVVGATGKQGGAVVKALLGLPKSNPPIHILALTRDASSARAKALADSSNGLVEPIQGDATNPKPIFDSKPKRSIHELFLVTTPGKATEESQAIPFIDAAAEHGVKHIVFSSVDRGGDARSWENPTDIPHFLAKHNIELYLRDKAAKSKFTWTILRPTAFLDNFSPGFFGSMFPAMWYKSLSPDTKLQLVSTNDIGVFAAKALTEPTDKWAGKAVSLAGDEITLAEAKDKFKKVVGKELPQTFTVLGAALLWGVKELGTMFSFFEKEGYGADITALKKEVPVQDFETWLRECSKWKDQIQK</sequence>
<comment type="similarity">
    <text evidence="1">Belongs to the NmrA-type oxidoreductase family.</text>
</comment>
<protein>
    <recommendedName>
        <fullName evidence="3">NmrA-like domain-containing protein</fullName>
    </recommendedName>
</protein>
<dbReference type="InterPro" id="IPR036291">
    <property type="entry name" value="NAD(P)-bd_dom_sf"/>
</dbReference>
<dbReference type="Gene3D" id="3.40.50.720">
    <property type="entry name" value="NAD(P)-binding Rossmann-like Domain"/>
    <property type="match status" value="1"/>
</dbReference>
<name>A0AAE0HTZ1_9PEZI</name>
<dbReference type="InterPro" id="IPR008030">
    <property type="entry name" value="NmrA-like"/>
</dbReference>
<reference evidence="4" key="2">
    <citation type="submission" date="2023-06" db="EMBL/GenBank/DDBJ databases">
        <authorList>
            <consortium name="Lawrence Berkeley National Laboratory"/>
            <person name="Haridas S."/>
            <person name="Hensen N."/>
            <person name="Bonometti L."/>
            <person name="Westerberg I."/>
            <person name="Brannstrom I.O."/>
            <person name="Guillou S."/>
            <person name="Cros-Aarteil S."/>
            <person name="Calhoun S."/>
            <person name="Kuo A."/>
            <person name="Mondo S."/>
            <person name="Pangilinan J."/>
            <person name="Riley R."/>
            <person name="Labutti K."/>
            <person name="Andreopoulos B."/>
            <person name="Lipzen A."/>
            <person name="Chen C."/>
            <person name="Yanf M."/>
            <person name="Daum C."/>
            <person name="Ng V."/>
            <person name="Clum A."/>
            <person name="Steindorff A."/>
            <person name="Ohm R."/>
            <person name="Martin F."/>
            <person name="Silar P."/>
            <person name="Natvig D."/>
            <person name="Lalanne C."/>
            <person name="Gautier V."/>
            <person name="Ament-Velasquez S.L."/>
            <person name="Kruys A."/>
            <person name="Hutchinson M.I."/>
            <person name="Powell A.J."/>
            <person name="Barry K."/>
            <person name="Miller A.N."/>
            <person name="Grigoriev I.V."/>
            <person name="Debuchy R."/>
            <person name="Gladieux P."/>
            <person name="Thoren M.H."/>
            <person name="Johannesson H."/>
        </authorList>
    </citation>
    <scope>NUCLEOTIDE SEQUENCE</scope>
    <source>
        <strain evidence="4">CBS 118394</strain>
    </source>
</reference>
<dbReference type="Pfam" id="PF05368">
    <property type="entry name" value="NmrA"/>
    <property type="match status" value="1"/>
</dbReference>
<dbReference type="InterPro" id="IPR051164">
    <property type="entry name" value="NmrA-like_oxidored"/>
</dbReference>
<dbReference type="EMBL" id="JAUEDM010000008">
    <property type="protein sequence ID" value="KAK3312864.1"/>
    <property type="molecule type" value="Genomic_DNA"/>
</dbReference>
<keyword evidence="5" id="KW-1185">Reference proteome</keyword>
<dbReference type="PANTHER" id="PTHR42748:SF7">
    <property type="entry name" value="NMRA LIKE REDOX SENSOR 1-RELATED"/>
    <property type="match status" value="1"/>
</dbReference>
<organism evidence="4 5">
    <name type="scientific">Apodospora peruviana</name>
    <dbReference type="NCBI Taxonomy" id="516989"/>
    <lineage>
        <taxon>Eukaryota</taxon>
        <taxon>Fungi</taxon>
        <taxon>Dikarya</taxon>
        <taxon>Ascomycota</taxon>
        <taxon>Pezizomycotina</taxon>
        <taxon>Sordariomycetes</taxon>
        <taxon>Sordariomycetidae</taxon>
        <taxon>Sordariales</taxon>
        <taxon>Lasiosphaeriaceae</taxon>
        <taxon>Apodospora</taxon>
    </lineage>
</organism>
<comment type="caution">
    <text evidence="4">The sequence shown here is derived from an EMBL/GenBank/DDBJ whole genome shotgun (WGS) entry which is preliminary data.</text>
</comment>
<gene>
    <name evidence="4" type="ORF">B0H66DRAFT_381653</name>
</gene>
<keyword evidence="2" id="KW-0521">NADP</keyword>
<dbReference type="PANTHER" id="PTHR42748">
    <property type="entry name" value="NITROGEN METABOLITE REPRESSION PROTEIN NMRA FAMILY MEMBER"/>
    <property type="match status" value="1"/>
</dbReference>
<dbReference type="Proteomes" id="UP001283341">
    <property type="component" value="Unassembled WGS sequence"/>
</dbReference>
<proteinExistence type="inferred from homology"/>
<accession>A0AAE0HTZ1</accession>
<reference evidence="4" key="1">
    <citation type="journal article" date="2023" name="Mol. Phylogenet. Evol.">
        <title>Genome-scale phylogeny and comparative genomics of the fungal order Sordariales.</title>
        <authorList>
            <person name="Hensen N."/>
            <person name="Bonometti L."/>
            <person name="Westerberg I."/>
            <person name="Brannstrom I.O."/>
            <person name="Guillou S."/>
            <person name="Cros-Aarteil S."/>
            <person name="Calhoun S."/>
            <person name="Haridas S."/>
            <person name="Kuo A."/>
            <person name="Mondo S."/>
            <person name="Pangilinan J."/>
            <person name="Riley R."/>
            <person name="LaButti K."/>
            <person name="Andreopoulos B."/>
            <person name="Lipzen A."/>
            <person name="Chen C."/>
            <person name="Yan M."/>
            <person name="Daum C."/>
            <person name="Ng V."/>
            <person name="Clum A."/>
            <person name="Steindorff A."/>
            <person name="Ohm R.A."/>
            <person name="Martin F."/>
            <person name="Silar P."/>
            <person name="Natvig D.O."/>
            <person name="Lalanne C."/>
            <person name="Gautier V."/>
            <person name="Ament-Velasquez S.L."/>
            <person name="Kruys A."/>
            <person name="Hutchinson M.I."/>
            <person name="Powell A.J."/>
            <person name="Barry K."/>
            <person name="Miller A.N."/>
            <person name="Grigoriev I.V."/>
            <person name="Debuchy R."/>
            <person name="Gladieux P."/>
            <person name="Hiltunen Thoren M."/>
            <person name="Johannesson H."/>
        </authorList>
    </citation>
    <scope>NUCLEOTIDE SEQUENCE</scope>
    <source>
        <strain evidence="4">CBS 118394</strain>
    </source>
</reference>
<evidence type="ECO:0000256" key="2">
    <source>
        <dbReference type="ARBA" id="ARBA00022857"/>
    </source>
</evidence>
<evidence type="ECO:0000256" key="1">
    <source>
        <dbReference type="ARBA" id="ARBA00006328"/>
    </source>
</evidence>
<dbReference type="GO" id="GO:0005634">
    <property type="term" value="C:nucleus"/>
    <property type="evidence" value="ECO:0007669"/>
    <property type="project" value="TreeGrafter"/>
</dbReference>
<dbReference type="SUPFAM" id="SSF51735">
    <property type="entry name" value="NAD(P)-binding Rossmann-fold domains"/>
    <property type="match status" value="1"/>
</dbReference>
<dbReference type="AlphaFoldDB" id="A0AAE0HTZ1"/>
<feature type="domain" description="NmrA-like" evidence="3">
    <location>
        <begin position="4"/>
        <end position="278"/>
    </location>
</feature>
<dbReference type="CDD" id="cd05251">
    <property type="entry name" value="NmrA_like_SDR_a"/>
    <property type="match status" value="1"/>
</dbReference>
<evidence type="ECO:0000313" key="5">
    <source>
        <dbReference type="Proteomes" id="UP001283341"/>
    </source>
</evidence>